<feature type="domain" description="Smr" evidence="1">
    <location>
        <begin position="94"/>
        <end position="174"/>
    </location>
</feature>
<dbReference type="RefSeq" id="WP_048875354.1">
    <property type="nucleotide sequence ID" value="NZ_CP011126.1"/>
</dbReference>
<dbReference type="EMBL" id="CP011126">
    <property type="protein sequence ID" value="AKQ33721.1"/>
    <property type="molecule type" value="Genomic_DNA"/>
</dbReference>
<proteinExistence type="predicted"/>
<reference evidence="2 3" key="1">
    <citation type="journal article" date="2015" name="Genome Biol. Evol.">
        <title>Distinctive Genome Reduction Rates Revealed by Genomic Analyses of Two Coxiella-Like Endosymbionts in Ticks.</title>
        <authorList>
            <person name="Gottlieb Y."/>
            <person name="Lalzar I."/>
            <person name="Klasson L."/>
        </authorList>
    </citation>
    <scope>NUCLEOTIDE SEQUENCE [LARGE SCALE GENOMIC DNA]</scope>
    <source>
        <strain evidence="2 3">CRt</strain>
    </source>
</reference>
<gene>
    <name evidence="2" type="ORF">CleRT_10400</name>
</gene>
<dbReference type="PANTHER" id="PTHR35562:SF2">
    <property type="entry name" value="DNA ENDONUCLEASE SMRA-RELATED"/>
    <property type="match status" value="1"/>
</dbReference>
<dbReference type="Pfam" id="PF01713">
    <property type="entry name" value="Smr"/>
    <property type="match status" value="1"/>
</dbReference>
<name>A0ABN4HR53_9COXI</name>
<evidence type="ECO:0000313" key="2">
    <source>
        <dbReference type="EMBL" id="AKQ33721.1"/>
    </source>
</evidence>
<dbReference type="PROSITE" id="PS50828">
    <property type="entry name" value="SMR"/>
    <property type="match status" value="1"/>
</dbReference>
<dbReference type="SMART" id="SM00463">
    <property type="entry name" value="SMR"/>
    <property type="match status" value="1"/>
</dbReference>
<evidence type="ECO:0000313" key="3">
    <source>
        <dbReference type="Proteomes" id="UP000063965"/>
    </source>
</evidence>
<dbReference type="PANTHER" id="PTHR35562">
    <property type="entry name" value="DNA ENDONUCLEASE SMRA-RELATED"/>
    <property type="match status" value="1"/>
</dbReference>
<dbReference type="InterPro" id="IPR002625">
    <property type="entry name" value="Smr_dom"/>
</dbReference>
<dbReference type="InterPro" id="IPR036063">
    <property type="entry name" value="Smr_dom_sf"/>
</dbReference>
<dbReference type="SUPFAM" id="SSF160443">
    <property type="entry name" value="SMR domain-like"/>
    <property type="match status" value="1"/>
</dbReference>
<dbReference type="Gene3D" id="3.30.1370.110">
    <property type="match status" value="1"/>
</dbReference>
<evidence type="ECO:0000259" key="1">
    <source>
        <dbReference type="PROSITE" id="PS50828"/>
    </source>
</evidence>
<sequence length="174" mass="19974">MAKKSIDSEEIDLFCKSVKEVQPLKHDKHWLRPKKKTSISLSQKKIAPASSWQTYLDSNDWLDAEDPIHFAKIGLQHKLIHRLKRGHVPIEANINLHRQTIDESVRTITHFINDCLAKNKRWICIIHGKGHLSNDKPILKNFLNNWLRDNPNILAFHSAPPHQGGTGALIVLLK</sequence>
<protein>
    <submittedName>
        <fullName evidence="2">Smr domain protein</fullName>
    </submittedName>
</protein>
<keyword evidence="3" id="KW-1185">Reference proteome</keyword>
<accession>A0ABN4HR53</accession>
<organism evidence="2 3">
    <name type="scientific">Candidatus Coxiella mudrowiae</name>
    <dbReference type="NCBI Taxonomy" id="2054173"/>
    <lineage>
        <taxon>Bacteria</taxon>
        <taxon>Pseudomonadati</taxon>
        <taxon>Pseudomonadota</taxon>
        <taxon>Gammaproteobacteria</taxon>
        <taxon>Legionellales</taxon>
        <taxon>Coxiellaceae</taxon>
        <taxon>Coxiella</taxon>
    </lineage>
</organism>
<dbReference type="Proteomes" id="UP000063965">
    <property type="component" value="Chromosome"/>
</dbReference>